<dbReference type="Pfam" id="PF00313">
    <property type="entry name" value="CSD"/>
    <property type="match status" value="1"/>
</dbReference>
<feature type="domain" description="WW" evidence="5">
    <location>
        <begin position="236"/>
        <end position="270"/>
    </location>
</feature>
<evidence type="ECO:0000256" key="4">
    <source>
        <dbReference type="SAM" id="MobiDB-lite"/>
    </source>
</evidence>
<dbReference type="PANTHER" id="PTHR14791:SF29">
    <property type="entry name" value="PROTEIN KIBRA"/>
    <property type="match status" value="1"/>
</dbReference>
<feature type="compositionally biased region" description="Polar residues" evidence="4">
    <location>
        <begin position="15"/>
        <end position="24"/>
    </location>
</feature>
<dbReference type="PROSITE" id="PS01159">
    <property type="entry name" value="WW_DOMAIN_1"/>
    <property type="match status" value="2"/>
</dbReference>
<dbReference type="CDD" id="cd00201">
    <property type="entry name" value="WW"/>
    <property type="match status" value="2"/>
</dbReference>
<dbReference type="InterPro" id="IPR002059">
    <property type="entry name" value="CSP_DNA-bd"/>
</dbReference>
<feature type="compositionally biased region" description="Polar residues" evidence="4">
    <location>
        <begin position="303"/>
        <end position="312"/>
    </location>
</feature>
<protein>
    <submittedName>
        <fullName evidence="7">ITCH protein</fullName>
    </submittedName>
</protein>
<evidence type="ECO:0000313" key="8">
    <source>
        <dbReference type="Proteomes" id="UP000604046"/>
    </source>
</evidence>
<dbReference type="AlphaFoldDB" id="A0A812U5F6"/>
<evidence type="ECO:0000256" key="1">
    <source>
        <dbReference type="ARBA" id="ARBA00004496"/>
    </source>
</evidence>
<dbReference type="Pfam" id="PF00397">
    <property type="entry name" value="WW"/>
    <property type="match status" value="3"/>
</dbReference>
<dbReference type="Pfam" id="PF09814">
    <property type="entry name" value="HECT_2"/>
    <property type="match status" value="1"/>
</dbReference>
<sequence length="651" mass="69339">MLSYLAGLGPDPCFETQNPKPTTQNPKGIQLWTGSPDVFAHTLQFTGDADSLRGGEKVTFDTEWDERKQKTRAVTWQVDFSAGAVAMRTGRLQRFFAEKGFGFIQADEGGDDIFAHSRQFTGGDPDMLKEGERVLFEAEWDDKKNNNKAVRWCLESGGPGFAQQQGGGCYGGQSFGAPSNFGGPAPGPYGPMGQQPNDPRFSPYGGGPGGFPQQGCGGPCGGGPGFGGGPGPGGAGPLPPGWEQVTDPSSGRPYYCNRTTNETRWDPPPAGPTPGPMGGAPSGLPPGWEQVTDPSSGRPYYCNRSTGQTSWDPPQGNMGGPGGAPGGPGWEQASDPNSGKTYYFNRATNEKKDYGCLPRALEKTAVSKRGTSSFSPARRKQGRATAGLLASPVLPQCRLLLWRRDVDHRHVEVKVAWRGARLVVQLRRSPDTEWEEVEVELTEGLEVRGLRAEQDHLCLPLAADAPWKAPAEGHDLSGFDSWELRCRSCREQLLRPRAAGEAELQALLLPSTLWQACAEVVACEECTPMGQGHVAAQPGRLLMEAQSLLLAAGDLTGAVLAANGQGLVRCTCGAVLGEGPPAVGTRRREGLCSAGYSRRCAARGVLLYKHRTSLFGDASSEDLFAAFTEEGAVAAHLLTLRQGEAPACIRA</sequence>
<dbReference type="InterPro" id="IPR036020">
    <property type="entry name" value="WW_dom_sf"/>
</dbReference>
<dbReference type="GO" id="GO:0003676">
    <property type="term" value="F:nucleic acid binding"/>
    <property type="evidence" value="ECO:0007669"/>
    <property type="project" value="InterPro"/>
</dbReference>
<name>A0A812U5F6_9DINO</name>
<dbReference type="PROSITE" id="PS50020">
    <property type="entry name" value="WW_DOMAIN_2"/>
    <property type="match status" value="2"/>
</dbReference>
<keyword evidence="3" id="KW-0597">Phosphoprotein</keyword>
<dbReference type="SUPFAM" id="SSF50249">
    <property type="entry name" value="Nucleic acid-binding proteins"/>
    <property type="match status" value="1"/>
</dbReference>
<dbReference type="SUPFAM" id="SSF51045">
    <property type="entry name" value="WW domain"/>
    <property type="match status" value="2"/>
</dbReference>
<dbReference type="PANTHER" id="PTHR14791">
    <property type="entry name" value="BOMB/KIRA PROTEINS"/>
    <property type="match status" value="1"/>
</dbReference>
<feature type="domain" description="CSD" evidence="6">
    <location>
        <begin position="87"/>
        <end position="154"/>
    </location>
</feature>
<dbReference type="InterPro" id="IPR019844">
    <property type="entry name" value="CSD_CS"/>
</dbReference>
<dbReference type="Gene3D" id="2.20.70.10">
    <property type="match status" value="3"/>
</dbReference>
<feature type="compositionally biased region" description="Pro residues" evidence="4">
    <location>
        <begin position="266"/>
        <end position="275"/>
    </location>
</feature>
<proteinExistence type="predicted"/>
<dbReference type="PROSITE" id="PS51857">
    <property type="entry name" value="CSD_2"/>
    <property type="match status" value="1"/>
</dbReference>
<dbReference type="Gene3D" id="2.40.50.140">
    <property type="entry name" value="Nucleic acid-binding proteins"/>
    <property type="match status" value="1"/>
</dbReference>
<feature type="region of interest" description="Disordered" evidence="4">
    <location>
        <begin position="1"/>
        <end position="24"/>
    </location>
</feature>
<comment type="subcellular location">
    <subcellularLocation>
        <location evidence="1">Cytoplasm</location>
    </subcellularLocation>
</comment>
<dbReference type="InterPro" id="IPR051105">
    <property type="entry name" value="WWC/KIBRA_Hippo_Reg"/>
</dbReference>
<dbReference type="InterPro" id="IPR011129">
    <property type="entry name" value="CSD"/>
</dbReference>
<dbReference type="InterPro" id="IPR001202">
    <property type="entry name" value="WW_dom"/>
</dbReference>
<evidence type="ECO:0000256" key="3">
    <source>
        <dbReference type="ARBA" id="ARBA00022553"/>
    </source>
</evidence>
<reference evidence="7" key="1">
    <citation type="submission" date="2021-02" db="EMBL/GenBank/DDBJ databases">
        <authorList>
            <person name="Dougan E. K."/>
            <person name="Rhodes N."/>
            <person name="Thang M."/>
            <person name="Chan C."/>
        </authorList>
    </citation>
    <scope>NUCLEOTIDE SEQUENCE</scope>
</reference>
<gene>
    <name evidence="7" type="primary">ITCH</name>
    <name evidence="7" type="ORF">SNAT2548_LOCUS31232</name>
</gene>
<evidence type="ECO:0000256" key="2">
    <source>
        <dbReference type="ARBA" id="ARBA00022490"/>
    </source>
</evidence>
<dbReference type="InterPro" id="IPR019193">
    <property type="entry name" value="UBQ-conj_enz_E2-bd_prot"/>
</dbReference>
<feature type="compositionally biased region" description="Gly residues" evidence="4">
    <location>
        <begin position="317"/>
        <end position="329"/>
    </location>
</feature>
<keyword evidence="8" id="KW-1185">Reference proteome</keyword>
<dbReference type="SMART" id="SM00357">
    <property type="entry name" value="CSP"/>
    <property type="match status" value="1"/>
</dbReference>
<feature type="domain" description="WW" evidence="5">
    <location>
        <begin position="282"/>
        <end position="316"/>
    </location>
</feature>
<dbReference type="EMBL" id="CAJNDS010002646">
    <property type="protein sequence ID" value="CAE7555763.1"/>
    <property type="molecule type" value="Genomic_DNA"/>
</dbReference>
<dbReference type="Proteomes" id="UP000604046">
    <property type="component" value="Unassembled WGS sequence"/>
</dbReference>
<dbReference type="PROSITE" id="PS00352">
    <property type="entry name" value="CSD_1"/>
    <property type="match status" value="1"/>
</dbReference>
<dbReference type="CDD" id="cd04458">
    <property type="entry name" value="CSP_CDS"/>
    <property type="match status" value="1"/>
</dbReference>
<dbReference type="SMART" id="SM00456">
    <property type="entry name" value="WW"/>
    <property type="match status" value="3"/>
</dbReference>
<dbReference type="InterPro" id="IPR012340">
    <property type="entry name" value="NA-bd_OB-fold"/>
</dbReference>
<feature type="compositionally biased region" description="Gly residues" evidence="4">
    <location>
        <begin position="206"/>
        <end position="236"/>
    </location>
</feature>
<organism evidence="7 8">
    <name type="scientific">Symbiodinium natans</name>
    <dbReference type="NCBI Taxonomy" id="878477"/>
    <lineage>
        <taxon>Eukaryota</taxon>
        <taxon>Sar</taxon>
        <taxon>Alveolata</taxon>
        <taxon>Dinophyceae</taxon>
        <taxon>Suessiales</taxon>
        <taxon>Symbiodiniaceae</taxon>
        <taxon>Symbiodinium</taxon>
    </lineage>
</organism>
<dbReference type="OrthoDB" id="79452at2759"/>
<feature type="region of interest" description="Disordered" evidence="4">
    <location>
        <begin position="206"/>
        <end position="341"/>
    </location>
</feature>
<comment type="caution">
    <text evidence="7">The sequence shown here is derived from an EMBL/GenBank/DDBJ whole genome shotgun (WGS) entry which is preliminary data.</text>
</comment>
<accession>A0A812U5F6</accession>
<evidence type="ECO:0000313" key="7">
    <source>
        <dbReference type="EMBL" id="CAE7555763.1"/>
    </source>
</evidence>
<evidence type="ECO:0000259" key="5">
    <source>
        <dbReference type="PROSITE" id="PS50020"/>
    </source>
</evidence>
<evidence type="ECO:0000259" key="6">
    <source>
        <dbReference type="PROSITE" id="PS51857"/>
    </source>
</evidence>
<keyword evidence="2" id="KW-0963">Cytoplasm</keyword>
<dbReference type="GO" id="GO:0005737">
    <property type="term" value="C:cytoplasm"/>
    <property type="evidence" value="ECO:0007669"/>
    <property type="project" value="UniProtKB-SubCell"/>
</dbReference>